<dbReference type="Gene3D" id="3.30.70.340">
    <property type="entry name" value="Metallocarboxypeptidase-like"/>
    <property type="match status" value="1"/>
</dbReference>
<evidence type="ECO:0000256" key="9">
    <source>
        <dbReference type="ARBA" id="ARBA00023049"/>
    </source>
</evidence>
<evidence type="ECO:0000256" key="4">
    <source>
        <dbReference type="ARBA" id="ARBA00022670"/>
    </source>
</evidence>
<keyword evidence="8" id="KW-0862">Zinc</keyword>
<dbReference type="GO" id="GO:0008270">
    <property type="term" value="F:zinc ion binding"/>
    <property type="evidence" value="ECO:0007669"/>
    <property type="project" value="InterPro"/>
</dbReference>
<dbReference type="GO" id="GO:0005615">
    <property type="term" value="C:extracellular space"/>
    <property type="evidence" value="ECO:0007669"/>
    <property type="project" value="TreeGrafter"/>
</dbReference>
<keyword evidence="9" id="KW-0482">Metalloprotease</keyword>
<keyword evidence="7" id="KW-0378">Hydrolase</keyword>
<dbReference type="PANTHER" id="PTHR11705">
    <property type="entry name" value="PROTEASE FAMILY M14 CARBOXYPEPTIDASE A,B"/>
    <property type="match status" value="1"/>
</dbReference>
<evidence type="ECO:0000256" key="5">
    <source>
        <dbReference type="ARBA" id="ARBA00022723"/>
    </source>
</evidence>
<evidence type="ECO:0000256" key="12">
    <source>
        <dbReference type="SAM" id="SignalP"/>
    </source>
</evidence>
<evidence type="ECO:0000256" key="7">
    <source>
        <dbReference type="ARBA" id="ARBA00022801"/>
    </source>
</evidence>
<keyword evidence="5" id="KW-0479">Metal-binding</keyword>
<keyword evidence="3" id="KW-0121">Carboxypeptidase</keyword>
<feature type="chain" id="PRO_5041956643" description="Peptidase M14 domain-containing protein" evidence="12">
    <location>
        <begin position="21"/>
        <end position="300"/>
    </location>
</feature>
<keyword evidence="6 12" id="KW-0732">Signal</keyword>
<evidence type="ECO:0000256" key="3">
    <source>
        <dbReference type="ARBA" id="ARBA00022645"/>
    </source>
</evidence>
<evidence type="ECO:0000256" key="10">
    <source>
        <dbReference type="ARBA" id="ARBA00023157"/>
    </source>
</evidence>
<feature type="signal peptide" evidence="12">
    <location>
        <begin position="1"/>
        <end position="20"/>
    </location>
</feature>
<evidence type="ECO:0000256" key="6">
    <source>
        <dbReference type="ARBA" id="ARBA00022729"/>
    </source>
</evidence>
<comment type="similarity">
    <text evidence="2 11">Belongs to the peptidase M14 family.</text>
</comment>
<dbReference type="SMART" id="SM00631">
    <property type="entry name" value="Zn_pept"/>
    <property type="match status" value="1"/>
</dbReference>
<accession>A0AAD7YE41</accession>
<dbReference type="PANTHER" id="PTHR11705:SF140">
    <property type="entry name" value="FI02848P-RELATED"/>
    <property type="match status" value="1"/>
</dbReference>
<proteinExistence type="inferred from homology"/>
<evidence type="ECO:0000256" key="11">
    <source>
        <dbReference type="PROSITE-ProRule" id="PRU01379"/>
    </source>
</evidence>
<dbReference type="AlphaFoldDB" id="A0AAD7YE41"/>
<dbReference type="PROSITE" id="PS52035">
    <property type="entry name" value="PEPTIDASE_M14"/>
    <property type="match status" value="1"/>
</dbReference>
<comment type="caution">
    <text evidence="11">Lacks conserved residue(s) required for the propagation of feature annotation.</text>
</comment>
<reference evidence="14" key="1">
    <citation type="submission" date="2023-03" db="EMBL/GenBank/DDBJ databases">
        <title>Chromosome-level genomes of two armyworms, Mythimna separata and Mythimna loreyi, provide insights into the biosynthesis and reception of sex pheromones.</title>
        <authorList>
            <person name="Zhao H."/>
        </authorList>
    </citation>
    <scope>NUCLEOTIDE SEQUENCE</scope>
    <source>
        <strain evidence="14">BeijingLab</strain>
        <tissue evidence="14">Pupa</tissue>
    </source>
</reference>
<dbReference type="Pfam" id="PF02244">
    <property type="entry name" value="Propep_M14"/>
    <property type="match status" value="1"/>
</dbReference>
<evidence type="ECO:0000313" key="15">
    <source>
        <dbReference type="Proteomes" id="UP001231518"/>
    </source>
</evidence>
<gene>
    <name evidence="14" type="ORF">PYW07_008779</name>
</gene>
<dbReference type="EMBL" id="JARGEI010000022">
    <property type="protein sequence ID" value="KAJ8711537.1"/>
    <property type="molecule type" value="Genomic_DNA"/>
</dbReference>
<evidence type="ECO:0000256" key="2">
    <source>
        <dbReference type="ARBA" id="ARBA00005988"/>
    </source>
</evidence>
<dbReference type="SUPFAM" id="SSF53187">
    <property type="entry name" value="Zn-dependent exopeptidases"/>
    <property type="match status" value="1"/>
</dbReference>
<evidence type="ECO:0000259" key="13">
    <source>
        <dbReference type="PROSITE" id="PS52035"/>
    </source>
</evidence>
<dbReference type="InterPro" id="IPR000834">
    <property type="entry name" value="Peptidase_M14"/>
</dbReference>
<keyword evidence="15" id="KW-1185">Reference proteome</keyword>
<dbReference type="Pfam" id="PF00246">
    <property type="entry name" value="Peptidase_M14"/>
    <property type="match status" value="1"/>
</dbReference>
<protein>
    <recommendedName>
        <fullName evidence="13">Peptidase M14 domain-containing protein</fullName>
    </recommendedName>
</protein>
<evidence type="ECO:0000256" key="8">
    <source>
        <dbReference type="ARBA" id="ARBA00022833"/>
    </source>
</evidence>
<name>A0AAD7YE41_MYTSE</name>
<dbReference type="InterPro" id="IPR036990">
    <property type="entry name" value="M14A-like_propep"/>
</dbReference>
<keyword evidence="10" id="KW-1015">Disulfide bond</keyword>
<organism evidence="14 15">
    <name type="scientific">Mythimna separata</name>
    <name type="common">Oriental armyworm</name>
    <name type="synonym">Pseudaletia separata</name>
    <dbReference type="NCBI Taxonomy" id="271217"/>
    <lineage>
        <taxon>Eukaryota</taxon>
        <taxon>Metazoa</taxon>
        <taxon>Ecdysozoa</taxon>
        <taxon>Arthropoda</taxon>
        <taxon>Hexapoda</taxon>
        <taxon>Insecta</taxon>
        <taxon>Pterygota</taxon>
        <taxon>Neoptera</taxon>
        <taxon>Endopterygota</taxon>
        <taxon>Lepidoptera</taxon>
        <taxon>Glossata</taxon>
        <taxon>Ditrysia</taxon>
        <taxon>Noctuoidea</taxon>
        <taxon>Noctuidae</taxon>
        <taxon>Noctuinae</taxon>
        <taxon>Hadenini</taxon>
        <taxon>Mythimna</taxon>
    </lineage>
</organism>
<feature type="domain" description="Peptidase M14" evidence="13">
    <location>
        <begin position="122"/>
        <end position="300"/>
    </location>
</feature>
<dbReference type="SUPFAM" id="SSF54897">
    <property type="entry name" value="Protease propeptides/inhibitors"/>
    <property type="match status" value="1"/>
</dbReference>
<dbReference type="InterPro" id="IPR003146">
    <property type="entry name" value="M14A_act_pep"/>
</dbReference>
<evidence type="ECO:0000256" key="1">
    <source>
        <dbReference type="ARBA" id="ARBA00001947"/>
    </source>
</evidence>
<dbReference type="Proteomes" id="UP001231518">
    <property type="component" value="Chromosome 21"/>
</dbReference>
<keyword evidence="4" id="KW-0645">Protease</keyword>
<dbReference type="Gene3D" id="3.40.630.10">
    <property type="entry name" value="Zn peptidases"/>
    <property type="match status" value="1"/>
</dbReference>
<dbReference type="GO" id="GO:0004181">
    <property type="term" value="F:metallocarboxypeptidase activity"/>
    <property type="evidence" value="ECO:0007669"/>
    <property type="project" value="InterPro"/>
</dbReference>
<comment type="cofactor">
    <cofactor evidence="1">
        <name>Zn(2+)</name>
        <dbReference type="ChEBI" id="CHEBI:29105"/>
    </cofactor>
</comment>
<comment type="caution">
    <text evidence="14">The sequence shown here is derived from an EMBL/GenBank/DDBJ whole genome shotgun (WGS) entry which is preliminary data.</text>
</comment>
<dbReference type="GO" id="GO:0006508">
    <property type="term" value="P:proteolysis"/>
    <property type="evidence" value="ECO:0007669"/>
    <property type="project" value="UniProtKB-KW"/>
</dbReference>
<dbReference type="PRINTS" id="PR00765">
    <property type="entry name" value="CRBOXYPTASEA"/>
</dbReference>
<evidence type="ECO:0000313" key="14">
    <source>
        <dbReference type="EMBL" id="KAJ8711537.1"/>
    </source>
</evidence>
<dbReference type="FunFam" id="3.40.630.10:FF:000084">
    <property type="entry name" value="Carboxypeptidase B2"/>
    <property type="match status" value="1"/>
</dbReference>
<sequence>MMRTTLWFMWCAAVMALSHAGKHDAYFSYSVHAVLPRDSSDLALLQQLEQQLDLDVWQYGAPGREALLMVAPQLRRQLLSALDDHDIQHYVHTENVAKSLEELDEEICTWRSSRAQRMIFEDYLRYDEIDAYMERLAAEYPDLVTVVNAGKSFEGRDIKYLKISTTQFKDPSKPIYFMNAMLQAREWVTTPVTLYSAHRLVENLRDEDRDLLNDVDWIILPLANPDGYEFSHSDSRLWRKTRSVNLEVHATCFGVDGNRNFDVRFNTIRVQQNPCSLIYPGTHAFSEPETRYIRDILRNP</sequence>